<protein>
    <recommendedName>
        <fullName evidence="3">Hemolysin activation protein</fullName>
    </recommendedName>
</protein>
<reference evidence="1 2" key="1">
    <citation type="submission" date="2013-08" db="EMBL/GenBank/DDBJ databases">
        <authorList>
            <person name="Weinstock G."/>
            <person name="Sodergren E."/>
            <person name="Wylie T."/>
            <person name="Fulton L."/>
            <person name="Fulton R."/>
            <person name="Fronick C."/>
            <person name="O'Laughlin M."/>
            <person name="Godfrey J."/>
            <person name="Miner T."/>
            <person name="Herter B."/>
            <person name="Appelbaum E."/>
            <person name="Cordes M."/>
            <person name="Lek S."/>
            <person name="Wollam A."/>
            <person name="Pepin K.H."/>
            <person name="Palsikar V.B."/>
            <person name="Mitreva M."/>
            <person name="Wilson R.K."/>
        </authorList>
    </citation>
    <scope>NUCLEOTIDE SEQUENCE [LARGE SCALE GENOMIC DNA]</scope>
    <source>
        <strain evidence="1 2">ATCC 15930</strain>
    </source>
</reference>
<comment type="caution">
    <text evidence="1">The sequence shown here is derived from an EMBL/GenBank/DDBJ whole genome shotgun (WGS) entry which is preliminary data.</text>
</comment>
<evidence type="ECO:0008006" key="3">
    <source>
        <dbReference type="Google" id="ProtNLM"/>
    </source>
</evidence>
<evidence type="ECO:0000313" key="2">
    <source>
        <dbReference type="Proteomes" id="UP000027442"/>
    </source>
</evidence>
<dbReference type="InterPro" id="IPR029044">
    <property type="entry name" value="Nucleotide-diphossugar_trans"/>
</dbReference>
<keyword evidence="2" id="KW-1185">Reference proteome</keyword>
<evidence type="ECO:0000313" key="1">
    <source>
        <dbReference type="EMBL" id="KDR51265.1"/>
    </source>
</evidence>
<dbReference type="Gene3D" id="3.90.550.10">
    <property type="entry name" value="Spore Coat Polysaccharide Biosynthesis Protein SpsA, Chain A"/>
    <property type="match status" value="1"/>
</dbReference>
<dbReference type="HOGENOM" id="CLU_054735_0_0_10"/>
<gene>
    <name evidence="1" type="ORF">HMPREF1991_02718</name>
</gene>
<dbReference type="EMBL" id="JNGW01000117">
    <property type="protein sequence ID" value="KDR51265.1"/>
    <property type="molecule type" value="Genomic_DNA"/>
</dbReference>
<name>A0A069QEP7_HOYLO</name>
<proteinExistence type="predicted"/>
<sequence>MLGLFVWSSMGLKMSLAKRQNMPQKQTRLPLMKHTAKIDVAVLILFFNRPEPFEKVFRAVKEARPSRLFLYQDGPRGAKDMPGIEACRRIAEDIDWECDVKHLYQERNYGCDPSEYISQKWAFSMADKCIVLEDDDVPTQSFFPFCKEMLDRYEHDERVWMVAGFNSDEQTTDVSGDYFFTSVFSIWGWASWKRVIDTWDADYRFMDDPQTLRQLRQLIAQRQLRPDFLKMCADHKASGKAYYETIFWASMLLNSGVAIMPTRNQINNIGVIEDSTHFSTLNTMPAALRRIFTMKRIEQSFPLTHPPHIIEHVAFKERVYRRHAWGHPWIKTRYAFIELWLNLRHGHFKQIGKSMAKRVRMWLGMEKHR</sequence>
<dbReference type="eggNOG" id="COG1216">
    <property type="taxonomic scope" value="Bacteria"/>
</dbReference>
<accession>A0A069QEP7</accession>
<dbReference type="SUPFAM" id="SSF53448">
    <property type="entry name" value="Nucleotide-diphospho-sugar transferases"/>
    <property type="match status" value="1"/>
</dbReference>
<dbReference type="PATRIC" id="fig|1122985.7.peg.2813"/>
<dbReference type="Proteomes" id="UP000027442">
    <property type="component" value="Unassembled WGS sequence"/>
</dbReference>
<organism evidence="1 2">
    <name type="scientific">Hoylesella loescheii DSM 19665 = JCM 12249 = ATCC 15930</name>
    <dbReference type="NCBI Taxonomy" id="1122985"/>
    <lineage>
        <taxon>Bacteria</taxon>
        <taxon>Pseudomonadati</taxon>
        <taxon>Bacteroidota</taxon>
        <taxon>Bacteroidia</taxon>
        <taxon>Bacteroidales</taxon>
        <taxon>Prevotellaceae</taxon>
        <taxon>Hoylesella</taxon>
    </lineage>
</organism>
<dbReference type="AlphaFoldDB" id="A0A069QEP7"/>